<dbReference type="KEGG" id="stae:HNV11_22465"/>
<organism evidence="3 4">
    <name type="scientific">Spirosoma taeanense</name>
    <dbReference type="NCBI Taxonomy" id="2735870"/>
    <lineage>
        <taxon>Bacteria</taxon>
        <taxon>Pseudomonadati</taxon>
        <taxon>Bacteroidota</taxon>
        <taxon>Cytophagia</taxon>
        <taxon>Cytophagales</taxon>
        <taxon>Cytophagaceae</taxon>
        <taxon>Spirosoma</taxon>
    </lineage>
</organism>
<evidence type="ECO:0000313" key="3">
    <source>
        <dbReference type="EMBL" id="QJW91948.1"/>
    </source>
</evidence>
<dbReference type="GO" id="GO:0005975">
    <property type="term" value="P:carbohydrate metabolic process"/>
    <property type="evidence" value="ECO:0007669"/>
    <property type="project" value="InterPro"/>
</dbReference>
<keyword evidence="4" id="KW-1185">Reference proteome</keyword>
<evidence type="ECO:0000256" key="1">
    <source>
        <dbReference type="ARBA" id="ARBA00008558"/>
    </source>
</evidence>
<dbReference type="AlphaFoldDB" id="A0A6M5YD42"/>
<dbReference type="InterPro" id="IPR008928">
    <property type="entry name" value="6-hairpin_glycosidase_sf"/>
</dbReference>
<comment type="similarity">
    <text evidence="1">Belongs to the N-acylglucosamine 2-epimerase family.</text>
</comment>
<protein>
    <submittedName>
        <fullName evidence="3">N-acyl-D-glucosamine 2-epimerase</fullName>
    </submittedName>
</protein>
<dbReference type="InterPro" id="IPR012341">
    <property type="entry name" value="6hp_glycosidase-like_sf"/>
</dbReference>
<dbReference type="Gene3D" id="1.50.10.10">
    <property type="match status" value="1"/>
</dbReference>
<reference evidence="3 4" key="1">
    <citation type="submission" date="2020-05" db="EMBL/GenBank/DDBJ databases">
        <title>Genome sequencing of Spirosoma sp. TS118.</title>
        <authorList>
            <person name="Lee J.-H."/>
            <person name="Jeong S."/>
            <person name="Zhao L."/>
            <person name="Jung J.-H."/>
            <person name="Kim M.-K."/>
            <person name="Lim S."/>
        </authorList>
    </citation>
    <scope>NUCLEOTIDE SEQUENCE [LARGE SCALE GENOMIC DNA]</scope>
    <source>
        <strain evidence="3 4">TS118</strain>
    </source>
</reference>
<proteinExistence type="inferred from homology"/>
<keyword evidence="2" id="KW-0413">Isomerase</keyword>
<name>A0A6M5YD42_9BACT</name>
<accession>A0A6M5YD42</accession>
<evidence type="ECO:0000313" key="4">
    <source>
        <dbReference type="Proteomes" id="UP000502756"/>
    </source>
</evidence>
<dbReference type="InterPro" id="IPR010819">
    <property type="entry name" value="AGE/CE"/>
</dbReference>
<dbReference type="RefSeq" id="WP_171741800.1">
    <property type="nucleotide sequence ID" value="NZ_CP053435.1"/>
</dbReference>
<dbReference type="Proteomes" id="UP000502756">
    <property type="component" value="Chromosome"/>
</dbReference>
<dbReference type="GO" id="GO:0016853">
    <property type="term" value="F:isomerase activity"/>
    <property type="evidence" value="ECO:0007669"/>
    <property type="project" value="UniProtKB-KW"/>
</dbReference>
<dbReference type="EMBL" id="CP053435">
    <property type="protein sequence ID" value="QJW91948.1"/>
    <property type="molecule type" value="Genomic_DNA"/>
</dbReference>
<gene>
    <name evidence="3" type="ORF">HNV11_22465</name>
</gene>
<evidence type="ECO:0000256" key="2">
    <source>
        <dbReference type="ARBA" id="ARBA00023235"/>
    </source>
</evidence>
<sequence>MLDFQKLSADYQQALLGQVVPFWLKHSLDAPYGGYFDLLSGKGEVIEGDKFVHLQAQQIWAFAWLYNTLDAQPAWLDHARHGATFLSQFAHDDRLNCYAILDRRGRPVAPASDVIPDSFTVMAYAQLHQATAEDEWAMLAKQLFANLLNRHEVDREQQAQAVGDFRKLRYLNEPLAMLRAALGMQPLLDEEFYKATIERILHELLREFLDRRTDTLREFILPEGSFINTPEGRRLNVGLTFQTASALLDLCAESGNRKLAMQVVAWCLRLCEQAWDEATGGLNQYVDMKNQPFIFPDWQQKWAWVQLEAIAALMKGYFQTRHPDCPTWFKRIHDNTFATFVDTRHLGWHLALDQNNHPLLPAKAIPAVGCYSLIRCLAETAQALTRCGQLQPLGRHIRVGASPLS</sequence>
<dbReference type="SUPFAM" id="SSF48208">
    <property type="entry name" value="Six-hairpin glycosidases"/>
    <property type="match status" value="1"/>
</dbReference>
<dbReference type="PANTHER" id="PTHR15108">
    <property type="entry name" value="N-ACYLGLUCOSAMINE-2-EPIMERASE"/>
    <property type="match status" value="1"/>
</dbReference>
<dbReference type="Pfam" id="PF07221">
    <property type="entry name" value="GlcNAc_2-epim"/>
    <property type="match status" value="1"/>
</dbReference>